<organism evidence="2 3">
    <name type="scientific">Psychroserpens algicola</name>
    <dbReference type="NCBI Taxonomy" id="1719034"/>
    <lineage>
        <taxon>Bacteria</taxon>
        <taxon>Pseudomonadati</taxon>
        <taxon>Bacteroidota</taxon>
        <taxon>Flavobacteriia</taxon>
        <taxon>Flavobacteriales</taxon>
        <taxon>Flavobacteriaceae</taxon>
        <taxon>Psychroserpens</taxon>
    </lineage>
</organism>
<evidence type="ECO:0000313" key="3">
    <source>
        <dbReference type="Proteomes" id="UP001203687"/>
    </source>
</evidence>
<feature type="signal peptide" evidence="1">
    <location>
        <begin position="1"/>
        <end position="20"/>
    </location>
</feature>
<feature type="chain" id="PRO_5046505806" description="Dual-action HEIGH metallo-peptidase" evidence="1">
    <location>
        <begin position="21"/>
        <end position="374"/>
    </location>
</feature>
<keyword evidence="3" id="KW-1185">Reference proteome</keyword>
<proteinExistence type="predicted"/>
<evidence type="ECO:0000256" key="1">
    <source>
        <dbReference type="SAM" id="SignalP"/>
    </source>
</evidence>
<reference evidence="2" key="1">
    <citation type="submission" date="2022-04" db="EMBL/GenBank/DDBJ databases">
        <authorList>
            <person name="Ren T."/>
        </authorList>
    </citation>
    <scope>NUCLEOTIDE SEQUENCE</scope>
    <source>
        <strain evidence="2">F63249</strain>
    </source>
</reference>
<dbReference type="EMBL" id="JALPQF010000001">
    <property type="protein sequence ID" value="MCK8479118.1"/>
    <property type="molecule type" value="Genomic_DNA"/>
</dbReference>
<protein>
    <recommendedName>
        <fullName evidence="4">Dual-action HEIGH metallo-peptidase</fullName>
    </recommendedName>
</protein>
<dbReference type="RefSeq" id="WP_248411538.1">
    <property type="nucleotide sequence ID" value="NZ_JALPQF010000001.1"/>
</dbReference>
<gene>
    <name evidence="2" type="ORF">MUY34_00725</name>
</gene>
<comment type="caution">
    <text evidence="2">The sequence shown here is derived from an EMBL/GenBank/DDBJ whole genome shotgun (WGS) entry which is preliminary data.</text>
</comment>
<evidence type="ECO:0008006" key="4">
    <source>
        <dbReference type="Google" id="ProtNLM"/>
    </source>
</evidence>
<dbReference type="PROSITE" id="PS51257">
    <property type="entry name" value="PROKAR_LIPOPROTEIN"/>
    <property type="match status" value="1"/>
</dbReference>
<name>A0ABT0H410_9FLAO</name>
<keyword evidence="1" id="KW-0732">Signal</keyword>
<sequence length="374" mass="41859">MKFIKSVLICIVICLIIACSKPETGHSISNTVETIDYDDGDGNTGDGSEALSINEQLQPYYDRFIDEMLARGEDLRDIPISILLVSPTEQSNNLGYCGLGYYNYDGTGNSRVEIVYNSRCWINLTDIEKENLMFHEFGHALLNRPHISSPHTFPNGSARSIMCSSGYCSGFGIYSIHQDTQRSFYLDELLDVNIDAPYWSASKSSSTTLEEDDITASASGWVSESVLQDNNTSNPYSYSVSSADYLSSSYALAITATANSQSNSYGNWYKDFVISDFDDCSNIVAEINFKTTAYLSNGYLNVLIDLFDDVNSETEFHRYYTEPGTTEVGSGYYRIQTKAICIPNETAKIRVRLYMKSESNATAYFDDLRIILFE</sequence>
<accession>A0ABT0H410</accession>
<evidence type="ECO:0000313" key="2">
    <source>
        <dbReference type="EMBL" id="MCK8479118.1"/>
    </source>
</evidence>
<dbReference type="Proteomes" id="UP001203687">
    <property type="component" value="Unassembled WGS sequence"/>
</dbReference>